<evidence type="ECO:0000313" key="3">
    <source>
        <dbReference type="Proteomes" id="UP000199415"/>
    </source>
</evidence>
<sequence>MKTPDWAKPAIFGAVGGAIAAIAIGFIWGGWVTAGTATKMERASAKTAITEIFTPLCVAEAQKEPEKIQRMLEERSWNQDNFVVEAGWVDNVTEKHRRTIAVSCAAALAEAAKTD</sequence>
<dbReference type="Proteomes" id="UP000199415">
    <property type="component" value="Unassembled WGS sequence"/>
</dbReference>
<evidence type="ECO:0000313" key="2">
    <source>
        <dbReference type="EMBL" id="SDG50942.1"/>
    </source>
</evidence>
<keyword evidence="1" id="KW-0812">Transmembrane</keyword>
<evidence type="ECO:0000256" key="1">
    <source>
        <dbReference type="SAM" id="Phobius"/>
    </source>
</evidence>
<gene>
    <name evidence="2" type="ORF">SAMN05216241_1171</name>
</gene>
<keyword evidence="3" id="KW-1185">Reference proteome</keyword>
<feature type="transmembrane region" description="Helical" evidence="1">
    <location>
        <begin position="12"/>
        <end position="34"/>
    </location>
</feature>
<accession>A0A1G7UTT5</accession>
<dbReference type="STRING" id="1082479.SAMN05216241_1171"/>
<keyword evidence="1" id="KW-1133">Transmembrane helix</keyword>
<name>A0A1G7UTT5_9PROT</name>
<protein>
    <submittedName>
        <fullName evidence="2">Uncharacterized protein</fullName>
    </submittedName>
</protein>
<reference evidence="2 3" key="1">
    <citation type="submission" date="2016-10" db="EMBL/GenBank/DDBJ databases">
        <authorList>
            <person name="de Groot N.N."/>
        </authorList>
    </citation>
    <scope>NUCLEOTIDE SEQUENCE [LARGE SCALE GENOMIC DNA]</scope>
    <source>
        <strain evidence="2 3">DSM 25584</strain>
    </source>
</reference>
<organism evidence="2 3">
    <name type="scientific">Limimonas halophila</name>
    <dbReference type="NCBI Taxonomy" id="1082479"/>
    <lineage>
        <taxon>Bacteria</taxon>
        <taxon>Pseudomonadati</taxon>
        <taxon>Pseudomonadota</taxon>
        <taxon>Alphaproteobacteria</taxon>
        <taxon>Rhodospirillales</taxon>
        <taxon>Rhodovibrionaceae</taxon>
        <taxon>Limimonas</taxon>
    </lineage>
</organism>
<keyword evidence="1" id="KW-0472">Membrane</keyword>
<dbReference type="AlphaFoldDB" id="A0A1G7UTT5"/>
<proteinExistence type="predicted"/>
<dbReference type="EMBL" id="FNCE01000017">
    <property type="protein sequence ID" value="SDG50942.1"/>
    <property type="molecule type" value="Genomic_DNA"/>
</dbReference>